<evidence type="ECO:0000256" key="9">
    <source>
        <dbReference type="RuleBase" id="RU362122"/>
    </source>
</evidence>
<comment type="caution">
    <text evidence="10">The sequence shown here is derived from an EMBL/GenBank/DDBJ whole genome shotgun (WGS) entry which is preliminary data.</text>
</comment>
<dbReference type="AlphaFoldDB" id="A0A544T771"/>
<sequence length="38" mass="4105">MIQIFGPWGNLLLGVIFVLACFTICVGLVSACGNYFHS</sequence>
<proteinExistence type="inferred from homology"/>
<evidence type="ECO:0000256" key="2">
    <source>
        <dbReference type="ARBA" id="ARBA00008540"/>
    </source>
</evidence>
<evidence type="ECO:0000313" key="10">
    <source>
        <dbReference type="EMBL" id="TQR13303.1"/>
    </source>
</evidence>
<evidence type="ECO:0000256" key="8">
    <source>
        <dbReference type="ARBA" id="ARBA00023136"/>
    </source>
</evidence>
<dbReference type="GO" id="GO:0006865">
    <property type="term" value="P:amino acid transport"/>
    <property type="evidence" value="ECO:0007669"/>
    <property type="project" value="UniProtKB-KW"/>
</dbReference>
<dbReference type="RefSeq" id="WP_142539184.1">
    <property type="nucleotide sequence ID" value="NZ_VDGH01000006.1"/>
</dbReference>
<keyword evidence="7 9" id="KW-1133">Transmembrane helix</keyword>
<organism evidence="10 11">
    <name type="scientific">Psychrobacillus lasiicapitis</name>
    <dbReference type="NCBI Taxonomy" id="1636719"/>
    <lineage>
        <taxon>Bacteria</taxon>
        <taxon>Bacillati</taxon>
        <taxon>Bacillota</taxon>
        <taxon>Bacilli</taxon>
        <taxon>Bacillales</taxon>
        <taxon>Bacillaceae</taxon>
        <taxon>Psychrobacillus</taxon>
    </lineage>
</organism>
<keyword evidence="8 9" id="KW-0472">Membrane</keyword>
<keyword evidence="11" id="KW-1185">Reference proteome</keyword>
<reference evidence="10 11" key="1">
    <citation type="submission" date="2019-05" db="EMBL/GenBank/DDBJ databases">
        <title>Psychrobacillus vulpis sp. nov., a new species isolated from feces of a red fox that inhabits in The Tablas de Daimiel Natural Park, Albacete, Spain.</title>
        <authorList>
            <person name="Rodriguez M."/>
            <person name="Reina J.C."/>
            <person name="Bejar V."/>
            <person name="Llamas I."/>
        </authorList>
    </citation>
    <scope>NUCLEOTIDE SEQUENCE [LARGE SCALE GENOMIC DNA]</scope>
    <source>
        <strain evidence="10 11">NEAU-3TGS17</strain>
    </source>
</reference>
<dbReference type="GO" id="GO:0015658">
    <property type="term" value="F:branched-chain amino acid transmembrane transporter activity"/>
    <property type="evidence" value="ECO:0007669"/>
    <property type="project" value="UniProtKB-UniRule"/>
</dbReference>
<dbReference type="GO" id="GO:0005886">
    <property type="term" value="C:plasma membrane"/>
    <property type="evidence" value="ECO:0007669"/>
    <property type="project" value="UniProtKB-SubCell"/>
</dbReference>
<keyword evidence="4" id="KW-1003">Cell membrane</keyword>
<gene>
    <name evidence="10" type="ORF">FG382_12165</name>
</gene>
<keyword evidence="5 9" id="KW-0812">Transmembrane</keyword>
<evidence type="ECO:0000256" key="3">
    <source>
        <dbReference type="ARBA" id="ARBA00022448"/>
    </source>
</evidence>
<dbReference type="Pfam" id="PF05525">
    <property type="entry name" value="Branch_AA_trans"/>
    <property type="match status" value="1"/>
</dbReference>
<accession>A0A544T771</accession>
<evidence type="ECO:0000256" key="5">
    <source>
        <dbReference type="ARBA" id="ARBA00022692"/>
    </source>
</evidence>
<dbReference type="InterPro" id="IPR004685">
    <property type="entry name" value="Brnchd-chn_aa_trnsp_Livcs"/>
</dbReference>
<evidence type="ECO:0000256" key="4">
    <source>
        <dbReference type="ARBA" id="ARBA00022475"/>
    </source>
</evidence>
<evidence type="ECO:0000313" key="11">
    <source>
        <dbReference type="Proteomes" id="UP000317316"/>
    </source>
</evidence>
<evidence type="ECO:0000256" key="6">
    <source>
        <dbReference type="ARBA" id="ARBA00022970"/>
    </source>
</evidence>
<evidence type="ECO:0000256" key="7">
    <source>
        <dbReference type="ARBA" id="ARBA00022989"/>
    </source>
</evidence>
<comment type="similarity">
    <text evidence="2 9">Belongs to the branched chain amino acid transporter family.</text>
</comment>
<dbReference type="Proteomes" id="UP000317316">
    <property type="component" value="Unassembled WGS sequence"/>
</dbReference>
<dbReference type="EMBL" id="VDGH01000006">
    <property type="protein sequence ID" value="TQR13303.1"/>
    <property type="molecule type" value="Genomic_DNA"/>
</dbReference>
<feature type="transmembrane region" description="Helical" evidence="9">
    <location>
        <begin position="12"/>
        <end position="36"/>
    </location>
</feature>
<evidence type="ECO:0000256" key="1">
    <source>
        <dbReference type="ARBA" id="ARBA00004651"/>
    </source>
</evidence>
<protein>
    <recommendedName>
        <fullName evidence="9">Branched-chain amino acid transport system carrier protein</fullName>
    </recommendedName>
</protein>
<comment type="subcellular location">
    <subcellularLocation>
        <location evidence="1 9">Cell membrane</location>
        <topology evidence="1 9">Multi-pass membrane protein</topology>
    </subcellularLocation>
</comment>
<name>A0A544T771_9BACI</name>
<keyword evidence="3 9" id="KW-0813">Transport</keyword>
<comment type="caution">
    <text evidence="9">Lacks conserved residue(s) required for the propagation of feature annotation.</text>
</comment>
<comment type="function">
    <text evidence="9">Component of the transport system for branched-chain amino acids.</text>
</comment>
<keyword evidence="6 9" id="KW-0029">Amino-acid transport</keyword>